<evidence type="ECO:0000313" key="1">
    <source>
        <dbReference type="EMBL" id="EYC42580.1"/>
    </source>
</evidence>
<reference evidence="2" key="1">
    <citation type="journal article" date="2015" name="Nat. Genet.">
        <title>The genome and transcriptome of the zoonotic hookworm Ancylostoma ceylanicum identify infection-specific gene families.</title>
        <authorList>
            <person name="Schwarz E.M."/>
            <person name="Hu Y."/>
            <person name="Antoshechkin I."/>
            <person name="Miller M.M."/>
            <person name="Sternberg P.W."/>
            <person name="Aroian R.V."/>
        </authorList>
    </citation>
    <scope>NUCLEOTIDE SEQUENCE</scope>
    <source>
        <strain evidence="2">HY135</strain>
    </source>
</reference>
<comment type="caution">
    <text evidence="1">The sequence shown here is derived from an EMBL/GenBank/DDBJ whole genome shotgun (WGS) entry which is preliminary data.</text>
</comment>
<organism evidence="1 2">
    <name type="scientific">Ancylostoma ceylanicum</name>
    <dbReference type="NCBI Taxonomy" id="53326"/>
    <lineage>
        <taxon>Eukaryota</taxon>
        <taxon>Metazoa</taxon>
        <taxon>Ecdysozoa</taxon>
        <taxon>Nematoda</taxon>
        <taxon>Chromadorea</taxon>
        <taxon>Rhabditida</taxon>
        <taxon>Rhabditina</taxon>
        <taxon>Rhabditomorpha</taxon>
        <taxon>Strongyloidea</taxon>
        <taxon>Ancylostomatidae</taxon>
        <taxon>Ancylostomatinae</taxon>
        <taxon>Ancylostoma</taxon>
    </lineage>
</organism>
<name>A0A016WSH6_9BILA</name>
<evidence type="ECO:0000313" key="2">
    <source>
        <dbReference type="Proteomes" id="UP000024635"/>
    </source>
</evidence>
<protein>
    <submittedName>
        <fullName evidence="1">Uncharacterized protein</fullName>
    </submittedName>
</protein>
<accession>A0A016WSH6</accession>
<keyword evidence="2" id="KW-1185">Reference proteome</keyword>
<sequence length="86" mass="9492">MIDRESAALSTQPSVLPICFTPLMHLFIIIYCQQSTVPIQTIVPSKSRLNPHRPPTFWVGGANLDVLQEQNVLLTLSDVLQSAGSF</sequence>
<dbReference type="AlphaFoldDB" id="A0A016WSH6"/>
<dbReference type="EMBL" id="JARK01000126">
    <property type="protein sequence ID" value="EYC42580.1"/>
    <property type="molecule type" value="Genomic_DNA"/>
</dbReference>
<proteinExistence type="predicted"/>
<gene>
    <name evidence="1" type="primary">Acey_s0526.g2948</name>
    <name evidence="1" type="ORF">Y032_0526g2948</name>
</gene>
<dbReference type="Proteomes" id="UP000024635">
    <property type="component" value="Unassembled WGS sequence"/>
</dbReference>